<accession>A0A0D3KKP6</accession>
<reference evidence="5" key="2">
    <citation type="submission" date="2024-10" db="UniProtKB">
        <authorList>
            <consortium name="EnsemblProtists"/>
        </authorList>
    </citation>
    <scope>IDENTIFICATION</scope>
</reference>
<dbReference type="PANTHER" id="PTHR43176">
    <property type="entry name" value="3-HYDROXYISOBUTYRYL-COA HYDROLASE-RELATED"/>
    <property type="match status" value="1"/>
</dbReference>
<dbReference type="PaxDb" id="2903-EOD36331"/>
<dbReference type="Proteomes" id="UP000013827">
    <property type="component" value="Unassembled WGS sequence"/>
</dbReference>
<dbReference type="InterPro" id="IPR029045">
    <property type="entry name" value="ClpP/crotonase-like_dom_sf"/>
</dbReference>
<dbReference type="InterPro" id="IPR032259">
    <property type="entry name" value="HIBYL-CoA-H"/>
</dbReference>
<dbReference type="KEGG" id="ehx:EMIHUDRAFT_455111"/>
<proteinExistence type="predicted"/>
<dbReference type="OMA" id="ECFRTFY"/>
<name>A0A0D3KKP6_EMIH1</name>
<dbReference type="EnsemblProtists" id="EOD36331">
    <property type="protein sequence ID" value="EOD36331"/>
    <property type="gene ID" value="EMIHUDRAFT_455111"/>
</dbReference>
<organism evidence="5 6">
    <name type="scientific">Emiliania huxleyi (strain CCMP1516)</name>
    <dbReference type="NCBI Taxonomy" id="280463"/>
    <lineage>
        <taxon>Eukaryota</taxon>
        <taxon>Haptista</taxon>
        <taxon>Haptophyta</taxon>
        <taxon>Prymnesiophyceae</taxon>
        <taxon>Isochrysidales</taxon>
        <taxon>Noelaerhabdaceae</taxon>
        <taxon>Emiliania</taxon>
    </lineage>
</organism>
<dbReference type="EC" id="3.1.2.4" evidence="2"/>
<evidence type="ECO:0000313" key="6">
    <source>
        <dbReference type="Proteomes" id="UP000013827"/>
    </source>
</evidence>
<keyword evidence="3" id="KW-0378">Hydrolase</keyword>
<sequence length="415" mass="43414">MRAASASRAASRTLRSSLRPSLRRYCTETDAILMAAPPRMRVVDLHRPDALNALNSEMVATLLPLFQDWQQVGGDVKLVVMRGAGDRAFCAGGDIRFLHECASGYAATGDPAALSPAHEFFRAEYTLNNVLGTSRVPVVSILGGIVMGGGVGLSVHGQVRIATDSTIFAMPETGIGFFPDVGGSYFLPRLPAHLGFFLGLTGTRLRGRDVLTAGVATHFVPLARIEALEALLLEMAASTSGKAYTLESNQDFVDPEVLARAIGALDEVDRGKADGAPAAAPPLLTLESMGEIDAAFGLPDVGLIVEAVGAGAAAARERGDDTHWSIRAAAELGKVSPTSLAAAHAIFPARDGTTLAECLRMEYRVAQHFLKHADFVSGVGAVLSKGAEPAAWGSPPSGDELASWFAAAEGGELEL</sequence>
<keyword evidence="6" id="KW-1185">Reference proteome</keyword>
<dbReference type="GO" id="GO:0003860">
    <property type="term" value="F:3-hydroxyisobutyryl-CoA hydrolase activity"/>
    <property type="evidence" value="ECO:0007669"/>
    <property type="project" value="UniProtKB-EC"/>
</dbReference>
<evidence type="ECO:0000256" key="1">
    <source>
        <dbReference type="ARBA" id="ARBA00001709"/>
    </source>
</evidence>
<dbReference type="GeneID" id="17281538"/>
<dbReference type="PANTHER" id="PTHR43176:SF3">
    <property type="entry name" value="3-HYDROXYISOBUTYRYL-COA HYDROLASE, MITOCHONDRIAL"/>
    <property type="match status" value="1"/>
</dbReference>
<dbReference type="Pfam" id="PF16113">
    <property type="entry name" value="ECH_2"/>
    <property type="match status" value="1"/>
</dbReference>
<dbReference type="AlphaFoldDB" id="A0A0D3KKP6"/>
<feature type="domain" description="Enoyl-CoA hydratase/isomerase" evidence="4">
    <location>
        <begin position="41"/>
        <end position="392"/>
    </location>
</feature>
<dbReference type="eggNOG" id="KOG1684">
    <property type="taxonomic scope" value="Eukaryota"/>
</dbReference>
<dbReference type="CDD" id="cd06558">
    <property type="entry name" value="crotonase-like"/>
    <property type="match status" value="1"/>
</dbReference>
<reference evidence="6" key="1">
    <citation type="journal article" date="2013" name="Nature">
        <title>Pan genome of the phytoplankton Emiliania underpins its global distribution.</title>
        <authorList>
            <person name="Read B.A."/>
            <person name="Kegel J."/>
            <person name="Klute M.J."/>
            <person name="Kuo A."/>
            <person name="Lefebvre S.C."/>
            <person name="Maumus F."/>
            <person name="Mayer C."/>
            <person name="Miller J."/>
            <person name="Monier A."/>
            <person name="Salamov A."/>
            <person name="Young J."/>
            <person name="Aguilar M."/>
            <person name="Claverie J.M."/>
            <person name="Frickenhaus S."/>
            <person name="Gonzalez K."/>
            <person name="Herman E.K."/>
            <person name="Lin Y.C."/>
            <person name="Napier J."/>
            <person name="Ogata H."/>
            <person name="Sarno A.F."/>
            <person name="Shmutz J."/>
            <person name="Schroeder D."/>
            <person name="de Vargas C."/>
            <person name="Verret F."/>
            <person name="von Dassow P."/>
            <person name="Valentin K."/>
            <person name="Van de Peer Y."/>
            <person name="Wheeler G."/>
            <person name="Dacks J.B."/>
            <person name="Delwiche C.F."/>
            <person name="Dyhrman S.T."/>
            <person name="Glockner G."/>
            <person name="John U."/>
            <person name="Richards T."/>
            <person name="Worden A.Z."/>
            <person name="Zhang X."/>
            <person name="Grigoriev I.V."/>
            <person name="Allen A.E."/>
            <person name="Bidle K."/>
            <person name="Borodovsky M."/>
            <person name="Bowler C."/>
            <person name="Brownlee C."/>
            <person name="Cock J.M."/>
            <person name="Elias M."/>
            <person name="Gladyshev V.N."/>
            <person name="Groth M."/>
            <person name="Guda C."/>
            <person name="Hadaegh A."/>
            <person name="Iglesias-Rodriguez M.D."/>
            <person name="Jenkins J."/>
            <person name="Jones B.M."/>
            <person name="Lawson T."/>
            <person name="Leese F."/>
            <person name="Lindquist E."/>
            <person name="Lobanov A."/>
            <person name="Lomsadze A."/>
            <person name="Malik S.B."/>
            <person name="Marsh M.E."/>
            <person name="Mackinder L."/>
            <person name="Mock T."/>
            <person name="Mueller-Roeber B."/>
            <person name="Pagarete A."/>
            <person name="Parker M."/>
            <person name="Probert I."/>
            <person name="Quesneville H."/>
            <person name="Raines C."/>
            <person name="Rensing S.A."/>
            <person name="Riano-Pachon D.M."/>
            <person name="Richier S."/>
            <person name="Rokitta S."/>
            <person name="Shiraiwa Y."/>
            <person name="Soanes D.M."/>
            <person name="van der Giezen M."/>
            <person name="Wahlund T.M."/>
            <person name="Williams B."/>
            <person name="Wilson W."/>
            <person name="Wolfe G."/>
            <person name="Wurch L.L."/>
        </authorList>
    </citation>
    <scope>NUCLEOTIDE SEQUENCE</scope>
</reference>
<dbReference type="InterPro" id="IPR045004">
    <property type="entry name" value="ECH_dom"/>
</dbReference>
<evidence type="ECO:0000313" key="5">
    <source>
        <dbReference type="EnsemblProtists" id="EOD36331"/>
    </source>
</evidence>
<evidence type="ECO:0000256" key="2">
    <source>
        <dbReference type="ARBA" id="ARBA00011915"/>
    </source>
</evidence>
<dbReference type="SUPFAM" id="SSF52096">
    <property type="entry name" value="ClpP/crotonase"/>
    <property type="match status" value="1"/>
</dbReference>
<dbReference type="STRING" id="2903.R1FL63"/>
<comment type="catalytic activity">
    <reaction evidence="1">
        <text>3-hydroxy-2-methylpropanoyl-CoA + H2O = 3-hydroxy-2-methylpropanoate + CoA + H(+)</text>
        <dbReference type="Rhea" id="RHEA:20888"/>
        <dbReference type="ChEBI" id="CHEBI:11805"/>
        <dbReference type="ChEBI" id="CHEBI:15377"/>
        <dbReference type="ChEBI" id="CHEBI:15378"/>
        <dbReference type="ChEBI" id="CHEBI:57287"/>
        <dbReference type="ChEBI" id="CHEBI:57340"/>
        <dbReference type="EC" id="3.1.2.4"/>
    </reaction>
</comment>
<evidence type="ECO:0000256" key="3">
    <source>
        <dbReference type="ARBA" id="ARBA00022801"/>
    </source>
</evidence>
<dbReference type="GO" id="GO:0005739">
    <property type="term" value="C:mitochondrion"/>
    <property type="evidence" value="ECO:0007669"/>
    <property type="project" value="TreeGrafter"/>
</dbReference>
<dbReference type="RefSeq" id="XP_005788760.1">
    <property type="nucleotide sequence ID" value="XM_005788703.1"/>
</dbReference>
<dbReference type="HOGENOM" id="CLU_009834_22_1_1"/>
<dbReference type="Gene3D" id="3.90.226.10">
    <property type="entry name" value="2-enoyl-CoA Hydratase, Chain A, domain 1"/>
    <property type="match status" value="1"/>
</dbReference>
<dbReference type="GO" id="GO:0006574">
    <property type="term" value="P:L-valine catabolic process"/>
    <property type="evidence" value="ECO:0007669"/>
    <property type="project" value="TreeGrafter"/>
</dbReference>
<protein>
    <recommendedName>
        <fullName evidence="2">3-hydroxyisobutyryl-CoA hydrolase</fullName>
        <ecNumber evidence="2">3.1.2.4</ecNumber>
    </recommendedName>
</protein>
<evidence type="ECO:0000259" key="4">
    <source>
        <dbReference type="Pfam" id="PF16113"/>
    </source>
</evidence>